<dbReference type="EMBL" id="JASVYU010000027">
    <property type="protein sequence ID" value="MDN0288374.1"/>
    <property type="molecule type" value="Genomic_DNA"/>
</dbReference>
<dbReference type="AlphaFoldDB" id="A0AAP4NIJ8"/>
<protein>
    <submittedName>
        <fullName evidence="2">DUF4189 domain-containing protein</fullName>
    </submittedName>
</protein>
<reference evidence="2" key="1">
    <citation type="submission" date="2023-06" db="EMBL/GenBank/DDBJ databases">
        <title>Genome sequences of Xanthomonas arboricola from Serbia and Montenegro.</title>
        <authorList>
            <person name="Ilicic R."/>
            <person name="Jelusic A."/>
            <person name="Harrison J."/>
            <person name="Greer S."/>
            <person name="Grant M."/>
            <person name="Vicente J."/>
            <person name="Popovic Milovanovic T."/>
            <person name="Studholme D.J."/>
        </authorList>
    </citation>
    <scope>NUCLEOTIDE SEQUENCE</scope>
    <source>
        <strain evidence="2">Xp320</strain>
    </source>
</reference>
<proteinExistence type="predicted"/>
<dbReference type="Pfam" id="PF13827">
    <property type="entry name" value="DUF4189"/>
    <property type="match status" value="1"/>
</dbReference>
<comment type="caution">
    <text evidence="2">The sequence shown here is derived from an EMBL/GenBank/DDBJ whole genome shotgun (WGS) entry which is preliminary data.</text>
</comment>
<organism evidence="2">
    <name type="scientific">Xanthomonas arboricola pv. pruni</name>
    <dbReference type="NCBI Taxonomy" id="69929"/>
    <lineage>
        <taxon>Bacteria</taxon>
        <taxon>Pseudomonadati</taxon>
        <taxon>Pseudomonadota</taxon>
        <taxon>Gammaproteobacteria</taxon>
        <taxon>Lysobacterales</taxon>
        <taxon>Lysobacteraceae</taxon>
        <taxon>Xanthomonas</taxon>
    </lineage>
</organism>
<accession>A0AAP4NIJ8</accession>
<evidence type="ECO:0000259" key="1">
    <source>
        <dbReference type="Pfam" id="PF13827"/>
    </source>
</evidence>
<gene>
    <name evidence="2" type="ORF">QSH54_17425</name>
</gene>
<dbReference type="RefSeq" id="WP_223571091.1">
    <property type="nucleotide sequence ID" value="NZ_CP044334.1"/>
</dbReference>
<name>A0AAP4NIJ8_9XANT</name>
<dbReference type="InterPro" id="IPR025240">
    <property type="entry name" value="DUF4189"/>
</dbReference>
<evidence type="ECO:0000313" key="2">
    <source>
        <dbReference type="EMBL" id="MDN0288374.1"/>
    </source>
</evidence>
<sequence>MRWTKSSESSLVIQIDFPESGLDKYMKNNFLVAVALLMGAGSHNAHAEQGCPPGQYPIGGQGVAACAPIPQDNPIQQAPRPSGKWLKTWGAIASDGGDNLGVSKGKLKRTEAQEEALEKCRSASGKECTIDFTYENQCASIAEPHLDERAVTGMLAYARGPSKEVASSDVISRCQKDNKGSECRVIYTACSEPIFKPY</sequence>
<feature type="domain" description="DUF4189" evidence="1">
    <location>
        <begin position="89"/>
        <end position="190"/>
    </location>
</feature>